<dbReference type="CDD" id="cd04056">
    <property type="entry name" value="Peptidases_S53"/>
    <property type="match status" value="1"/>
</dbReference>
<keyword evidence="3" id="KW-0720">Serine protease</keyword>
<dbReference type="Gene3D" id="3.40.50.200">
    <property type="entry name" value="Peptidase S8/S53 domain"/>
    <property type="match status" value="1"/>
</dbReference>
<dbReference type="GO" id="GO:0008240">
    <property type="term" value="F:tripeptidyl-peptidase activity"/>
    <property type="evidence" value="ECO:0007669"/>
    <property type="project" value="TreeGrafter"/>
</dbReference>
<dbReference type="PROSITE" id="PS00138">
    <property type="entry name" value="SUBTILASE_SER"/>
    <property type="match status" value="1"/>
</dbReference>
<dbReference type="GO" id="GO:0004252">
    <property type="term" value="F:serine-type endopeptidase activity"/>
    <property type="evidence" value="ECO:0007669"/>
    <property type="project" value="InterPro"/>
</dbReference>
<evidence type="ECO:0000256" key="1">
    <source>
        <dbReference type="ARBA" id="ARBA00022670"/>
    </source>
</evidence>
<evidence type="ECO:0000256" key="3">
    <source>
        <dbReference type="ARBA" id="ARBA00022825"/>
    </source>
</evidence>
<evidence type="ECO:0000313" key="6">
    <source>
        <dbReference type="EMBL" id="MBS2964951.1"/>
    </source>
</evidence>
<dbReference type="AlphaFoldDB" id="A0A8J7WM85"/>
<keyword evidence="7" id="KW-1185">Reference proteome</keyword>
<keyword evidence="2" id="KW-0378">Hydrolase</keyword>
<proteinExistence type="predicted"/>
<dbReference type="InterPro" id="IPR036852">
    <property type="entry name" value="Peptidase_S8/S53_dom_sf"/>
</dbReference>
<dbReference type="InterPro" id="IPR023828">
    <property type="entry name" value="Peptidase_S8_Ser-AS"/>
</dbReference>
<dbReference type="EMBL" id="JAGSXH010000065">
    <property type="protein sequence ID" value="MBS2964951.1"/>
    <property type="molecule type" value="Genomic_DNA"/>
</dbReference>
<name>A0A8J7WM85_9ACTN</name>
<dbReference type="RefSeq" id="WP_211469312.1">
    <property type="nucleotide sequence ID" value="NZ_JAGSXH010000065.1"/>
</dbReference>
<accession>A0A8J7WM85</accession>
<feature type="domain" description="Peptidase S53" evidence="5">
    <location>
        <begin position="87"/>
        <end position="471"/>
    </location>
</feature>
<feature type="signal peptide" evidence="4">
    <location>
        <begin position="1"/>
        <end position="27"/>
    </location>
</feature>
<dbReference type="PANTHER" id="PTHR14218">
    <property type="entry name" value="PROTEASE S8 TRIPEPTIDYL PEPTIDASE I CLN2"/>
    <property type="match status" value="1"/>
</dbReference>
<dbReference type="SUPFAM" id="SSF52743">
    <property type="entry name" value="Subtilisin-like"/>
    <property type="match status" value="1"/>
</dbReference>
<evidence type="ECO:0000313" key="7">
    <source>
        <dbReference type="Proteomes" id="UP000677913"/>
    </source>
</evidence>
<protein>
    <submittedName>
        <fullName evidence="6">S53 family peptidase</fullName>
    </submittedName>
</protein>
<dbReference type="PROSITE" id="PS51695">
    <property type="entry name" value="SEDOLISIN"/>
    <property type="match status" value="1"/>
</dbReference>
<dbReference type="InterPro" id="IPR030400">
    <property type="entry name" value="Sedolisin_dom"/>
</dbReference>
<dbReference type="Proteomes" id="UP000677913">
    <property type="component" value="Unassembled WGS sequence"/>
</dbReference>
<organism evidence="6 7">
    <name type="scientific">Actinocrinis puniceicyclus</name>
    <dbReference type="NCBI Taxonomy" id="977794"/>
    <lineage>
        <taxon>Bacteria</taxon>
        <taxon>Bacillati</taxon>
        <taxon>Actinomycetota</taxon>
        <taxon>Actinomycetes</taxon>
        <taxon>Catenulisporales</taxon>
        <taxon>Actinospicaceae</taxon>
        <taxon>Actinocrinis</taxon>
    </lineage>
</organism>
<sequence>MRSRFLGRAAPALAAACTLGLAAPATADAAGAIHPTPSLGGTLVVKRHLPASGGVRPVPASAGHIDARAVASPLPTSQCLTQLGISCYSPAQLIHAYQLDGLYARGVTGKGRTVVIADPLGCPTVQHDLDVASAQWGMPSTTVHLVALAGPIPPYNAGDPNFPGWCGEVNLDVQTIHEFAPDARIVLSETPVPETEGVQGFPEIMTAEEKLIDRGIGDVITQSFGATENTFPGFDQGDYSSLLNLRYAFKDANAHGVTVTAASGDTGSASIAADGASLLPDPAVIWPGSDPLVTSAGGTQLSLDDAGNRLGADAVWNDAWGAAGGGLSSVFSRPAYQNPVRAVVGAQRGMPDISWSSAVNGGRWIYISYPGSTPGWHVFGGTSASAPQFAALIALADQAAGHRLGNVNNALYALYARQGYAARTGLSDVTSGTNTLGGSGVSGYSAAPGYDLASGLGTSDDATQLVLALAHTRR</sequence>
<evidence type="ECO:0000259" key="5">
    <source>
        <dbReference type="PROSITE" id="PS51695"/>
    </source>
</evidence>
<comment type="caution">
    <text evidence="6">The sequence shown here is derived from an EMBL/GenBank/DDBJ whole genome shotgun (WGS) entry which is preliminary data.</text>
</comment>
<dbReference type="InterPro" id="IPR050819">
    <property type="entry name" value="Tripeptidyl-peptidase_I"/>
</dbReference>
<keyword evidence="1" id="KW-0645">Protease</keyword>
<evidence type="ECO:0000256" key="2">
    <source>
        <dbReference type="ARBA" id="ARBA00022801"/>
    </source>
</evidence>
<evidence type="ECO:0000256" key="4">
    <source>
        <dbReference type="SAM" id="SignalP"/>
    </source>
</evidence>
<reference evidence="6" key="1">
    <citation type="submission" date="2021-04" db="EMBL/GenBank/DDBJ databases">
        <title>Genome based classification of Actinospica acidithermotolerans sp. nov., an actinobacterium isolated from an Indonesian hot spring.</title>
        <authorList>
            <person name="Kusuma A.B."/>
            <person name="Putra K.E."/>
            <person name="Nafisah S."/>
            <person name="Loh J."/>
            <person name="Nouioui I."/>
            <person name="Goodfellow M."/>
        </authorList>
    </citation>
    <scope>NUCLEOTIDE SEQUENCE</scope>
    <source>
        <strain evidence="6">DSM 45618</strain>
    </source>
</reference>
<keyword evidence="4" id="KW-0732">Signal</keyword>
<dbReference type="GO" id="GO:0006508">
    <property type="term" value="P:proteolysis"/>
    <property type="evidence" value="ECO:0007669"/>
    <property type="project" value="UniProtKB-KW"/>
</dbReference>
<dbReference type="PANTHER" id="PTHR14218:SF15">
    <property type="entry name" value="TRIPEPTIDYL-PEPTIDASE 1"/>
    <property type="match status" value="1"/>
</dbReference>
<gene>
    <name evidence="6" type="ORF">KGA66_17980</name>
</gene>
<feature type="chain" id="PRO_5039169109" evidence="4">
    <location>
        <begin position="28"/>
        <end position="474"/>
    </location>
</feature>